<keyword evidence="1" id="KW-1133">Transmembrane helix</keyword>
<evidence type="ECO:0000313" key="3">
    <source>
        <dbReference type="Proteomes" id="UP001241758"/>
    </source>
</evidence>
<sequence>MSRRSNARQRAVAAYGVLRGRPPRPDYGILVVLPLVAAAGGALIGLGVETAVSNRRHSQSVTG</sequence>
<comment type="caution">
    <text evidence="2">The sequence shown here is derived from an EMBL/GenBank/DDBJ whole genome shotgun (WGS) entry which is preliminary data.</text>
</comment>
<gene>
    <name evidence="2" type="ORF">QLQ12_42280</name>
</gene>
<proteinExistence type="predicted"/>
<accession>A0ABT6WZU3</accession>
<name>A0ABT6WZU3_9ACTN</name>
<dbReference type="RefSeq" id="WP_282766700.1">
    <property type="nucleotide sequence ID" value="NZ_JASCTH010000042.1"/>
</dbReference>
<dbReference type="EMBL" id="JASCTH010000042">
    <property type="protein sequence ID" value="MDI6105232.1"/>
    <property type="molecule type" value="Genomic_DNA"/>
</dbReference>
<feature type="transmembrane region" description="Helical" evidence="1">
    <location>
        <begin position="27"/>
        <end position="48"/>
    </location>
</feature>
<keyword evidence="3" id="KW-1185">Reference proteome</keyword>
<reference evidence="2 3" key="1">
    <citation type="submission" date="2023-05" db="EMBL/GenBank/DDBJ databases">
        <title>Actinoplanes sp. NEAU-A12 genome sequencing.</title>
        <authorList>
            <person name="Wang Z.-S."/>
        </authorList>
    </citation>
    <scope>NUCLEOTIDE SEQUENCE [LARGE SCALE GENOMIC DNA]</scope>
    <source>
        <strain evidence="2 3">NEAU-A12</strain>
    </source>
</reference>
<evidence type="ECO:0000256" key="1">
    <source>
        <dbReference type="SAM" id="Phobius"/>
    </source>
</evidence>
<dbReference type="Proteomes" id="UP001241758">
    <property type="component" value="Unassembled WGS sequence"/>
</dbReference>
<keyword evidence="1" id="KW-0472">Membrane</keyword>
<protein>
    <submittedName>
        <fullName evidence="2">Uncharacterized protein</fullName>
    </submittedName>
</protein>
<evidence type="ECO:0000313" key="2">
    <source>
        <dbReference type="EMBL" id="MDI6105232.1"/>
    </source>
</evidence>
<organism evidence="2 3">
    <name type="scientific">Actinoplanes sandaracinus</name>
    <dbReference type="NCBI Taxonomy" id="3045177"/>
    <lineage>
        <taxon>Bacteria</taxon>
        <taxon>Bacillati</taxon>
        <taxon>Actinomycetota</taxon>
        <taxon>Actinomycetes</taxon>
        <taxon>Micromonosporales</taxon>
        <taxon>Micromonosporaceae</taxon>
        <taxon>Actinoplanes</taxon>
    </lineage>
</organism>
<keyword evidence="1" id="KW-0812">Transmembrane</keyword>